<dbReference type="AlphaFoldDB" id="A0A0V1DH33"/>
<feature type="non-terminal residue" evidence="1">
    <location>
        <position position="1"/>
    </location>
</feature>
<evidence type="ECO:0000313" key="1">
    <source>
        <dbReference type="EMBL" id="KRY60708.1"/>
    </source>
</evidence>
<dbReference type="EMBL" id="JYDI01000004">
    <property type="protein sequence ID" value="KRY60708.1"/>
    <property type="molecule type" value="Genomic_DNA"/>
</dbReference>
<protein>
    <submittedName>
        <fullName evidence="1">Uncharacterized protein</fullName>
    </submittedName>
</protein>
<name>A0A0V1DH33_TRIBR</name>
<proteinExistence type="predicted"/>
<dbReference type="Proteomes" id="UP000054653">
    <property type="component" value="Unassembled WGS sequence"/>
</dbReference>
<gene>
    <name evidence="1" type="ORF">T03_9560</name>
</gene>
<keyword evidence="2" id="KW-1185">Reference proteome</keyword>
<accession>A0A0V1DH33</accession>
<comment type="caution">
    <text evidence="1">The sequence shown here is derived from an EMBL/GenBank/DDBJ whole genome shotgun (WGS) entry which is preliminary data.</text>
</comment>
<organism evidence="1 2">
    <name type="scientific">Trichinella britovi</name>
    <name type="common">Parasitic roundworm</name>
    <dbReference type="NCBI Taxonomy" id="45882"/>
    <lineage>
        <taxon>Eukaryota</taxon>
        <taxon>Metazoa</taxon>
        <taxon>Ecdysozoa</taxon>
        <taxon>Nematoda</taxon>
        <taxon>Enoplea</taxon>
        <taxon>Dorylaimia</taxon>
        <taxon>Trichinellida</taxon>
        <taxon>Trichinellidae</taxon>
        <taxon>Trichinella</taxon>
    </lineage>
</organism>
<reference evidence="1 2" key="1">
    <citation type="submission" date="2015-01" db="EMBL/GenBank/DDBJ databases">
        <title>Evolution of Trichinella species and genotypes.</title>
        <authorList>
            <person name="Korhonen P.K."/>
            <person name="Edoardo P."/>
            <person name="Giuseppe L.R."/>
            <person name="Gasser R.B."/>
        </authorList>
    </citation>
    <scope>NUCLEOTIDE SEQUENCE [LARGE SCALE GENOMIC DNA]</scope>
    <source>
        <strain evidence="1">ISS120</strain>
    </source>
</reference>
<sequence>LNSAFLLFILYRGIVRSSNGHKPVFSAALCK</sequence>
<evidence type="ECO:0000313" key="2">
    <source>
        <dbReference type="Proteomes" id="UP000054653"/>
    </source>
</evidence>